<proteinExistence type="predicted"/>
<name>A0ABU3KB04_9BACT</name>
<dbReference type="Proteomes" id="UP001250932">
    <property type="component" value="Unassembled WGS sequence"/>
</dbReference>
<comment type="caution">
    <text evidence="2">The sequence shown here is derived from an EMBL/GenBank/DDBJ whole genome shotgun (WGS) entry which is preliminary data.</text>
</comment>
<feature type="region of interest" description="Disordered" evidence="1">
    <location>
        <begin position="185"/>
        <end position="208"/>
    </location>
</feature>
<evidence type="ECO:0000313" key="3">
    <source>
        <dbReference type="Proteomes" id="UP001250932"/>
    </source>
</evidence>
<feature type="compositionally biased region" description="Low complexity" evidence="1">
    <location>
        <begin position="185"/>
        <end position="200"/>
    </location>
</feature>
<dbReference type="EMBL" id="JAQOUE010000001">
    <property type="protein sequence ID" value="MDT7043664.1"/>
    <property type="molecule type" value="Genomic_DNA"/>
</dbReference>
<organism evidence="2 3">
    <name type="scientific">Candidatus Nitronereus thalassa</name>
    <dbReference type="NCBI Taxonomy" id="3020898"/>
    <lineage>
        <taxon>Bacteria</taxon>
        <taxon>Pseudomonadati</taxon>
        <taxon>Nitrospirota</taxon>
        <taxon>Nitrospiria</taxon>
        <taxon>Nitrospirales</taxon>
        <taxon>Nitrospiraceae</taxon>
        <taxon>Candidatus Nitronereus</taxon>
    </lineage>
</organism>
<dbReference type="RefSeq" id="WP_313834229.1">
    <property type="nucleotide sequence ID" value="NZ_JAQOUE010000001.1"/>
</dbReference>
<sequence length="281" mass="31246">MDIKNEYGKILEDLANTMLSVARESVTLIKRSDQAVSTKFTREQEWEIYLEFIKVMFNLADRISAFYIPIQQQPEFMNSLEDQVSDRLTNLLAPSMSSSEIDDQEVILSIGQAVGESRTIYEKHKFVFSEDTKERNAFFQHAAERVAGRAGASNNQAIISASTLCTSAIIPAMQALFEGKNEADLAASSSSPAEPAAEPVPSEPKEAGPQAIKLISVVSSISGEEFETRWGFFPQFRRDLHPDQLKELTTHLNRVSQILGDRFAILSSRLSQESTQPTGHA</sequence>
<evidence type="ECO:0000313" key="2">
    <source>
        <dbReference type="EMBL" id="MDT7043664.1"/>
    </source>
</evidence>
<protein>
    <submittedName>
        <fullName evidence="2">Uncharacterized protein</fullName>
    </submittedName>
</protein>
<gene>
    <name evidence="2" type="ORF">PPG34_15010</name>
</gene>
<evidence type="ECO:0000256" key="1">
    <source>
        <dbReference type="SAM" id="MobiDB-lite"/>
    </source>
</evidence>
<reference evidence="2 3" key="1">
    <citation type="journal article" date="2023" name="ISME J.">
        <title>Cultivation and genomic characterization of novel and ubiquitous marine nitrite-oxidizing bacteria from the Nitrospirales.</title>
        <authorList>
            <person name="Mueller A.J."/>
            <person name="Daebeler A."/>
            <person name="Herbold C.W."/>
            <person name="Kirkegaard R.H."/>
            <person name="Daims H."/>
        </authorList>
    </citation>
    <scope>NUCLEOTIDE SEQUENCE [LARGE SCALE GENOMIC DNA]</scope>
    <source>
        <strain evidence="2 3">EB</strain>
    </source>
</reference>
<accession>A0ABU3KB04</accession>
<keyword evidence="3" id="KW-1185">Reference proteome</keyword>